<protein>
    <submittedName>
        <fullName evidence="5">GntR family transcriptional regulator</fullName>
    </submittedName>
</protein>
<dbReference type="InterPro" id="IPR008920">
    <property type="entry name" value="TF_FadR/GntR_C"/>
</dbReference>
<dbReference type="InterPro" id="IPR011711">
    <property type="entry name" value="GntR_C"/>
</dbReference>
<dbReference type="SUPFAM" id="SSF46785">
    <property type="entry name" value="Winged helix' DNA-binding domain"/>
    <property type="match status" value="1"/>
</dbReference>
<evidence type="ECO:0000313" key="6">
    <source>
        <dbReference type="Proteomes" id="UP000640930"/>
    </source>
</evidence>
<dbReference type="PROSITE" id="PS50949">
    <property type="entry name" value="HTH_GNTR"/>
    <property type="match status" value="1"/>
</dbReference>
<evidence type="ECO:0000256" key="1">
    <source>
        <dbReference type="ARBA" id="ARBA00023015"/>
    </source>
</evidence>
<sequence>MKGEFQPGDKLVETKIAKELEVSRGTLREALQMILKDGLIYKEDKNMYIYNPEKKDIFDLYECRKSLESLAAKLAAENITKEQLALLGEIIEKSKEANEKKEYKTLTKLNQQFHDLIDEASHNEHLIQICGLIKNKTLFIRNHVLQAHITDYQDYVADHEKIFLAIKSGDAEDAYELMNHHINRSFIEIKKSINK</sequence>
<dbReference type="PANTHER" id="PTHR43537:SF5">
    <property type="entry name" value="UXU OPERON TRANSCRIPTIONAL REGULATOR"/>
    <property type="match status" value="1"/>
</dbReference>
<keyword evidence="6" id="KW-1185">Reference proteome</keyword>
<dbReference type="SUPFAM" id="SSF48008">
    <property type="entry name" value="GntR ligand-binding domain-like"/>
    <property type="match status" value="1"/>
</dbReference>
<evidence type="ECO:0000256" key="3">
    <source>
        <dbReference type="ARBA" id="ARBA00023163"/>
    </source>
</evidence>
<comment type="caution">
    <text evidence="5">The sequence shown here is derived from an EMBL/GenBank/DDBJ whole genome shotgun (WGS) entry which is preliminary data.</text>
</comment>
<dbReference type="Gene3D" id="1.20.120.530">
    <property type="entry name" value="GntR ligand-binding domain-like"/>
    <property type="match status" value="1"/>
</dbReference>
<gene>
    <name evidence="5" type="ORF">H9636_01575</name>
</gene>
<dbReference type="SMART" id="SM00895">
    <property type="entry name" value="FCD"/>
    <property type="match status" value="1"/>
</dbReference>
<keyword evidence="2" id="KW-0238">DNA-binding</keyword>
<dbReference type="EMBL" id="JACSQA010000001">
    <property type="protein sequence ID" value="MBD8025336.1"/>
    <property type="molecule type" value="Genomic_DNA"/>
</dbReference>
<organism evidence="5 6">
    <name type="scientific">Ureibacillus galli</name>
    <dbReference type="NCBI Taxonomy" id="2762222"/>
    <lineage>
        <taxon>Bacteria</taxon>
        <taxon>Bacillati</taxon>
        <taxon>Bacillota</taxon>
        <taxon>Bacilli</taxon>
        <taxon>Bacillales</taxon>
        <taxon>Caryophanaceae</taxon>
        <taxon>Ureibacillus</taxon>
    </lineage>
</organism>
<dbReference type="Pfam" id="PF07729">
    <property type="entry name" value="FCD"/>
    <property type="match status" value="1"/>
</dbReference>
<evidence type="ECO:0000259" key="4">
    <source>
        <dbReference type="PROSITE" id="PS50949"/>
    </source>
</evidence>
<evidence type="ECO:0000256" key="2">
    <source>
        <dbReference type="ARBA" id="ARBA00023125"/>
    </source>
</evidence>
<accession>A0ABR8X7N9</accession>
<name>A0ABR8X7N9_9BACL</name>
<keyword evidence="1" id="KW-0805">Transcription regulation</keyword>
<reference evidence="5 6" key="1">
    <citation type="submission" date="2020-08" db="EMBL/GenBank/DDBJ databases">
        <title>A Genomic Blueprint of the Chicken Gut Microbiome.</title>
        <authorList>
            <person name="Gilroy R."/>
            <person name="Ravi A."/>
            <person name="Getino M."/>
            <person name="Pursley I."/>
            <person name="Horton D.L."/>
            <person name="Alikhan N.-F."/>
            <person name="Baker D."/>
            <person name="Gharbi K."/>
            <person name="Hall N."/>
            <person name="Watson M."/>
            <person name="Adriaenssens E.M."/>
            <person name="Foster-Nyarko E."/>
            <person name="Jarju S."/>
            <person name="Secka A."/>
            <person name="Antonio M."/>
            <person name="Oren A."/>
            <person name="Chaudhuri R."/>
            <person name="La Ragione R.M."/>
            <person name="Hildebrand F."/>
            <person name="Pallen M.J."/>
        </authorList>
    </citation>
    <scope>NUCLEOTIDE SEQUENCE [LARGE SCALE GENOMIC DNA]</scope>
    <source>
        <strain evidence="5 6">Re31</strain>
    </source>
</reference>
<evidence type="ECO:0000313" key="5">
    <source>
        <dbReference type="EMBL" id="MBD8025336.1"/>
    </source>
</evidence>
<dbReference type="InterPro" id="IPR036388">
    <property type="entry name" value="WH-like_DNA-bd_sf"/>
</dbReference>
<dbReference type="Proteomes" id="UP000640930">
    <property type="component" value="Unassembled WGS sequence"/>
</dbReference>
<proteinExistence type="predicted"/>
<dbReference type="InterPro" id="IPR000524">
    <property type="entry name" value="Tscrpt_reg_HTH_GntR"/>
</dbReference>
<keyword evidence="3" id="KW-0804">Transcription</keyword>
<feature type="domain" description="HTH gntR-type" evidence="4">
    <location>
        <begin position="1"/>
        <end position="53"/>
    </location>
</feature>
<dbReference type="InterPro" id="IPR036390">
    <property type="entry name" value="WH_DNA-bd_sf"/>
</dbReference>
<dbReference type="Gene3D" id="1.10.10.10">
    <property type="entry name" value="Winged helix-like DNA-binding domain superfamily/Winged helix DNA-binding domain"/>
    <property type="match status" value="1"/>
</dbReference>
<dbReference type="Pfam" id="PF00392">
    <property type="entry name" value="GntR"/>
    <property type="match status" value="1"/>
</dbReference>
<dbReference type="PANTHER" id="PTHR43537">
    <property type="entry name" value="TRANSCRIPTIONAL REGULATOR, GNTR FAMILY"/>
    <property type="match status" value="1"/>
</dbReference>